<dbReference type="AlphaFoldDB" id="A0A9P4KIJ5"/>
<feature type="transmembrane region" description="Helical" evidence="1">
    <location>
        <begin position="54"/>
        <end position="73"/>
    </location>
</feature>
<dbReference type="EMBL" id="ML986593">
    <property type="protein sequence ID" value="KAF2267265.1"/>
    <property type="molecule type" value="Genomic_DNA"/>
</dbReference>
<evidence type="ECO:0000256" key="1">
    <source>
        <dbReference type="SAM" id="Phobius"/>
    </source>
</evidence>
<dbReference type="Proteomes" id="UP000800093">
    <property type="component" value="Unassembled WGS sequence"/>
</dbReference>
<name>A0A9P4KIJ5_9PLEO</name>
<gene>
    <name evidence="2" type="ORF">CC78DRAFT_93880</name>
</gene>
<keyword evidence="1" id="KW-1133">Transmembrane helix</keyword>
<organism evidence="2 3">
    <name type="scientific">Lojkania enalia</name>
    <dbReference type="NCBI Taxonomy" id="147567"/>
    <lineage>
        <taxon>Eukaryota</taxon>
        <taxon>Fungi</taxon>
        <taxon>Dikarya</taxon>
        <taxon>Ascomycota</taxon>
        <taxon>Pezizomycotina</taxon>
        <taxon>Dothideomycetes</taxon>
        <taxon>Pleosporomycetidae</taxon>
        <taxon>Pleosporales</taxon>
        <taxon>Pleosporales incertae sedis</taxon>
        <taxon>Lojkania</taxon>
    </lineage>
</organism>
<reference evidence="3" key="1">
    <citation type="journal article" date="2020" name="Stud. Mycol.">
        <title>101 Dothideomycetes genomes: A test case for predicting lifestyles and emergence of pathogens.</title>
        <authorList>
            <person name="Haridas S."/>
            <person name="Albert R."/>
            <person name="Binder M."/>
            <person name="Bloem J."/>
            <person name="LaButti K."/>
            <person name="Salamov A."/>
            <person name="Andreopoulos B."/>
            <person name="Baker S."/>
            <person name="Barry K."/>
            <person name="Bills G."/>
            <person name="Bluhm B."/>
            <person name="Cannon C."/>
            <person name="Castanera R."/>
            <person name="Culley D."/>
            <person name="Daum C."/>
            <person name="Ezra D."/>
            <person name="Gonzalez J."/>
            <person name="Henrissat B."/>
            <person name="Kuo A."/>
            <person name="Liang C."/>
            <person name="Lipzen A."/>
            <person name="Lutzoni F."/>
            <person name="Magnuson J."/>
            <person name="Mondo S."/>
            <person name="Nolan M."/>
            <person name="Ohm R."/>
            <person name="Pangilinan J."/>
            <person name="Park H.-J."/>
            <person name="Ramirez L."/>
            <person name="Alfaro M."/>
            <person name="Sun H."/>
            <person name="Tritt A."/>
            <person name="Yoshinaga Y."/>
            <person name="Zwiers L.-H."/>
            <person name="Turgeon B."/>
            <person name="Goodwin S."/>
            <person name="Spatafora J."/>
            <person name="Crous P."/>
            <person name="Grigoriev I."/>
        </authorList>
    </citation>
    <scope>NUCLEOTIDE SEQUENCE [LARGE SCALE GENOMIC DNA]</scope>
    <source>
        <strain evidence="3">CBS 304.66</strain>
    </source>
</reference>
<accession>A0A9P4KIJ5</accession>
<keyword evidence="3" id="KW-1185">Reference proteome</keyword>
<evidence type="ECO:0000313" key="3">
    <source>
        <dbReference type="Proteomes" id="UP000800093"/>
    </source>
</evidence>
<evidence type="ECO:0000313" key="2">
    <source>
        <dbReference type="EMBL" id="KAF2267265.1"/>
    </source>
</evidence>
<keyword evidence="1" id="KW-0472">Membrane</keyword>
<comment type="caution">
    <text evidence="2">The sequence shown here is derived from an EMBL/GenBank/DDBJ whole genome shotgun (WGS) entry which is preliminary data.</text>
</comment>
<keyword evidence="1" id="KW-0812">Transmembrane</keyword>
<proteinExistence type="predicted"/>
<sequence>MRSQVIWQLSRNEVGSRYGSVLLPRQRRAESSRARSPRRCPASTSIQGIPTRCFWNAPQSIGIQIVFIFIFFIEKKKKKKRKERKKMSTGARALDDGHKERRISCRVSHRRSWSYYTHATTSMHGMHCQRLRS</sequence>
<protein>
    <submittedName>
        <fullName evidence="2">Uncharacterized protein</fullName>
    </submittedName>
</protein>